<comment type="caution">
    <text evidence="2">The sequence shown here is derived from an EMBL/GenBank/DDBJ whole genome shotgun (WGS) entry which is preliminary data.</text>
</comment>
<dbReference type="InterPro" id="IPR000600">
    <property type="entry name" value="ROK"/>
</dbReference>
<dbReference type="AlphaFoldDB" id="A0A1Q5Q5J4"/>
<dbReference type="EMBL" id="MQVR01000002">
    <property type="protein sequence ID" value="OKL55094.1"/>
    <property type="molecule type" value="Genomic_DNA"/>
</dbReference>
<evidence type="ECO:0000313" key="3">
    <source>
        <dbReference type="Proteomes" id="UP000185628"/>
    </source>
</evidence>
<reference evidence="3" key="1">
    <citation type="submission" date="2016-12" db="EMBL/GenBank/DDBJ databases">
        <authorList>
            <person name="Meng X."/>
        </authorList>
    </citation>
    <scope>NUCLEOTIDE SEQUENCE [LARGE SCALE GENOMIC DNA]</scope>
    <source>
        <strain evidence="3">DSM 19116</strain>
    </source>
</reference>
<dbReference type="SUPFAM" id="SSF53067">
    <property type="entry name" value="Actin-like ATPase domain"/>
    <property type="match status" value="1"/>
</dbReference>
<comment type="similarity">
    <text evidence="1">Belongs to the ROK (NagC/XylR) family.</text>
</comment>
<sequence length="318" mass="31783">MRYALGIDLGGTKIAAALVAETGQVCTPVRTCPTRAHDGPSEILDDIASLARTVLADAKNLPAPCAIGLGSAGVIDPERGTVISATDAITDWTGTRLADGIAERLADVLPAITVQVENDVDAHAAGEAWKGAAAGAHCAAMIAVGTGVGGAVILDGEPLRSRNHFAGEIGHLPIPGADDIACTCGITGHLEALGAGPSQVRVYHARGGDRSLTTAIDVHRAAGAGDELAAQVIADSARAVGTAVAALVTVLDPDVVVIGGGMLGAGPTWFDPMVAAARAQLVPLVRDIPIVPATLGSHAAIVGAARAAFIASERTAND</sequence>
<dbReference type="PANTHER" id="PTHR18964">
    <property type="entry name" value="ROK (REPRESSOR, ORF, KINASE) FAMILY"/>
    <property type="match status" value="1"/>
</dbReference>
<dbReference type="RefSeq" id="WP_073715494.1">
    <property type="nucleotide sequence ID" value="NZ_MQVR01000002.1"/>
</dbReference>
<name>A0A1Q5Q5J4_9ACTO</name>
<protein>
    <recommendedName>
        <fullName evidence="4">Glucokinase</fullName>
    </recommendedName>
</protein>
<gene>
    <name evidence="2" type="ORF">BSZ39_00750</name>
</gene>
<dbReference type="OrthoDB" id="8772678at2"/>
<dbReference type="PANTHER" id="PTHR18964:SF149">
    <property type="entry name" value="BIFUNCTIONAL UDP-N-ACETYLGLUCOSAMINE 2-EPIMERASE_N-ACETYLMANNOSAMINE KINASE"/>
    <property type="match status" value="1"/>
</dbReference>
<accession>A0A1Q5Q5J4</accession>
<evidence type="ECO:0000313" key="2">
    <source>
        <dbReference type="EMBL" id="OKL55094.1"/>
    </source>
</evidence>
<dbReference type="Gene3D" id="3.30.420.40">
    <property type="match status" value="2"/>
</dbReference>
<evidence type="ECO:0000256" key="1">
    <source>
        <dbReference type="ARBA" id="ARBA00006479"/>
    </source>
</evidence>
<dbReference type="Pfam" id="PF00480">
    <property type="entry name" value="ROK"/>
    <property type="match status" value="1"/>
</dbReference>
<keyword evidence="3" id="KW-1185">Reference proteome</keyword>
<dbReference type="Proteomes" id="UP000185628">
    <property type="component" value="Unassembled WGS sequence"/>
</dbReference>
<dbReference type="InterPro" id="IPR043129">
    <property type="entry name" value="ATPase_NBD"/>
</dbReference>
<proteinExistence type="inferred from homology"/>
<organism evidence="2 3">
    <name type="scientific">Bowdeniella nasicola</name>
    <dbReference type="NCBI Taxonomy" id="208480"/>
    <lineage>
        <taxon>Bacteria</taxon>
        <taxon>Bacillati</taxon>
        <taxon>Actinomycetota</taxon>
        <taxon>Actinomycetes</taxon>
        <taxon>Actinomycetales</taxon>
        <taxon>Actinomycetaceae</taxon>
        <taxon>Bowdeniella</taxon>
    </lineage>
</organism>
<evidence type="ECO:0008006" key="4">
    <source>
        <dbReference type="Google" id="ProtNLM"/>
    </source>
</evidence>